<comment type="caution">
    <text evidence="3">The sequence shown here is derived from an EMBL/GenBank/DDBJ whole genome shotgun (WGS) entry which is preliminary data.</text>
</comment>
<dbReference type="Pfam" id="PF04502">
    <property type="entry name" value="Saf4_Yju2"/>
    <property type="match status" value="1"/>
</dbReference>
<proteinExistence type="inferred from homology"/>
<accession>A0A0C2MVS0</accession>
<reference evidence="3 4" key="1">
    <citation type="journal article" date="2014" name="Genome Biol. Evol.">
        <title>The genome of the myxosporean Thelohanellus kitauei shows adaptations to nutrient acquisition within its fish host.</title>
        <authorList>
            <person name="Yang Y."/>
            <person name="Xiong J."/>
            <person name="Zhou Z."/>
            <person name="Huo F."/>
            <person name="Miao W."/>
            <person name="Ran C."/>
            <person name="Liu Y."/>
            <person name="Zhang J."/>
            <person name="Feng J."/>
            <person name="Wang M."/>
            <person name="Wang M."/>
            <person name="Wang L."/>
            <person name="Yao B."/>
        </authorList>
    </citation>
    <scope>NUCLEOTIDE SEQUENCE [LARGE SCALE GENOMIC DNA]</scope>
    <source>
        <strain evidence="3">Wuqing</strain>
    </source>
</reference>
<evidence type="ECO:0000256" key="1">
    <source>
        <dbReference type="ARBA" id="ARBA00005595"/>
    </source>
</evidence>
<dbReference type="Proteomes" id="UP000031668">
    <property type="component" value="Unassembled WGS sequence"/>
</dbReference>
<dbReference type="PANTHER" id="PTHR12111:SF2">
    <property type="entry name" value="SPLICING FACTOR YJU2B-RELATED"/>
    <property type="match status" value="1"/>
</dbReference>
<dbReference type="InterPro" id="IPR007590">
    <property type="entry name" value="Saf4/Yju2"/>
</dbReference>
<dbReference type="GO" id="GO:0000398">
    <property type="term" value="P:mRNA splicing, via spliceosome"/>
    <property type="evidence" value="ECO:0007669"/>
    <property type="project" value="InterPro"/>
</dbReference>
<evidence type="ECO:0000313" key="3">
    <source>
        <dbReference type="EMBL" id="KII68260.1"/>
    </source>
</evidence>
<keyword evidence="2" id="KW-0175">Coiled coil</keyword>
<dbReference type="PANTHER" id="PTHR12111">
    <property type="entry name" value="SPLICING FACTOR YJU2"/>
    <property type="match status" value="1"/>
</dbReference>
<dbReference type="OrthoDB" id="360327at2759"/>
<feature type="coiled-coil region" evidence="2">
    <location>
        <begin position="38"/>
        <end position="65"/>
    </location>
</feature>
<sequence>MFRLEHTTMDKAKAASLEPTIKGLHDLKSAWLDDYSINSTLRNKFRNEKNELKEMRKKETQFKERHCLSKDLKLEPESEEDSRIAQNIKFGQDPSDKSLSGILKKAKKSSIFGDKHPVSSKLKSENSIKLLKKVMRKS</sequence>
<evidence type="ECO:0000256" key="2">
    <source>
        <dbReference type="SAM" id="Coils"/>
    </source>
</evidence>
<evidence type="ECO:0000313" key="4">
    <source>
        <dbReference type="Proteomes" id="UP000031668"/>
    </source>
</evidence>
<name>A0A0C2MVS0_THEKT</name>
<protein>
    <submittedName>
        <fullName evidence="3">Coiled-coil domain-containing protein 130</fullName>
    </submittedName>
</protein>
<dbReference type="AlphaFoldDB" id="A0A0C2MVS0"/>
<dbReference type="GO" id="GO:0071014">
    <property type="term" value="C:post-mRNA release spliceosomal complex"/>
    <property type="evidence" value="ECO:0007669"/>
    <property type="project" value="TreeGrafter"/>
</dbReference>
<comment type="similarity">
    <text evidence="1">Belongs to the CWC16 family.</text>
</comment>
<dbReference type="GO" id="GO:0005684">
    <property type="term" value="C:U2-type spliceosomal complex"/>
    <property type="evidence" value="ECO:0007669"/>
    <property type="project" value="TreeGrafter"/>
</dbReference>
<organism evidence="3 4">
    <name type="scientific">Thelohanellus kitauei</name>
    <name type="common">Myxosporean</name>
    <dbReference type="NCBI Taxonomy" id="669202"/>
    <lineage>
        <taxon>Eukaryota</taxon>
        <taxon>Metazoa</taxon>
        <taxon>Cnidaria</taxon>
        <taxon>Myxozoa</taxon>
        <taxon>Myxosporea</taxon>
        <taxon>Bivalvulida</taxon>
        <taxon>Platysporina</taxon>
        <taxon>Myxobolidae</taxon>
        <taxon>Thelohanellus</taxon>
    </lineage>
</organism>
<keyword evidence="4" id="KW-1185">Reference proteome</keyword>
<dbReference type="EMBL" id="JWZT01002878">
    <property type="protein sequence ID" value="KII68260.1"/>
    <property type="molecule type" value="Genomic_DNA"/>
</dbReference>
<gene>
    <name evidence="3" type="ORF">RF11_07982</name>
</gene>